<evidence type="ECO:0000313" key="2">
    <source>
        <dbReference type="EMBL" id="WLH13417.1"/>
    </source>
</evidence>
<dbReference type="Proteomes" id="UP001230339">
    <property type="component" value="Chromosome"/>
</dbReference>
<name>A0ABY9GCW4_9PSED</name>
<dbReference type="InterPro" id="IPR055245">
    <property type="entry name" value="HTH_proteobacteria"/>
</dbReference>
<evidence type="ECO:0000259" key="1">
    <source>
        <dbReference type="Pfam" id="PF14090"/>
    </source>
</evidence>
<gene>
    <name evidence="2" type="ORF">PSH57_03365</name>
</gene>
<accession>A0ABY9GCW4</accession>
<reference evidence="2 3" key="1">
    <citation type="submission" date="2023-02" db="EMBL/GenBank/DDBJ databases">
        <title>Evolution of Hrp T3SS in non-pathogenic Pseudomonas fluorescens.</title>
        <authorList>
            <person name="Liao K."/>
            <person name="Wei H."/>
            <person name="Gu Y."/>
        </authorList>
    </citation>
    <scope>NUCLEOTIDE SEQUENCE [LARGE SCALE GENOMIC DNA]</scope>
    <source>
        <strain evidence="2 3">FP205</strain>
    </source>
</reference>
<organism evidence="2 3">
    <name type="scientific">Pseudomonas hefeiensis</name>
    <dbReference type="NCBI Taxonomy" id="2738125"/>
    <lineage>
        <taxon>Bacteria</taxon>
        <taxon>Pseudomonadati</taxon>
        <taxon>Pseudomonadota</taxon>
        <taxon>Gammaproteobacteria</taxon>
        <taxon>Pseudomonadales</taxon>
        <taxon>Pseudomonadaceae</taxon>
        <taxon>Pseudomonas</taxon>
    </lineage>
</organism>
<dbReference type="Pfam" id="PF14090">
    <property type="entry name" value="HTH_39"/>
    <property type="match status" value="1"/>
</dbReference>
<sequence length="87" mass="9790">MPEAVNLLDTSNDAQVKRTAEAVRVHQPTTHELRDVWNVMHGAGRVYTLRHQYGWDIRTVPTISVDAQGRTHKGVARYVLVKEGVSV</sequence>
<dbReference type="RefSeq" id="WP_305416361.1">
    <property type="nucleotide sequence ID" value="NZ_CP117426.1"/>
</dbReference>
<dbReference type="EMBL" id="CP117449">
    <property type="protein sequence ID" value="WLH13417.1"/>
    <property type="molecule type" value="Genomic_DNA"/>
</dbReference>
<keyword evidence="3" id="KW-1185">Reference proteome</keyword>
<evidence type="ECO:0000313" key="3">
    <source>
        <dbReference type="Proteomes" id="UP001230339"/>
    </source>
</evidence>
<protein>
    <submittedName>
        <fullName evidence="2">Helix-turn-helix domain-containing protein</fullName>
    </submittedName>
</protein>
<feature type="domain" description="Winged helix-turn-helix" evidence="1">
    <location>
        <begin position="16"/>
        <end position="82"/>
    </location>
</feature>
<proteinExistence type="predicted"/>